<evidence type="ECO:0000313" key="2">
    <source>
        <dbReference type="EMBL" id="MFD2512894.1"/>
    </source>
</evidence>
<gene>
    <name evidence="2" type="ORF">ACFSRY_03385</name>
</gene>
<proteinExistence type="predicted"/>
<sequence>MNNKGTNKPLKETTKDDSSDVEKVKKHKSSPPPQPDTKNDSREAQEDEDAQKGHS</sequence>
<organism evidence="2 3">
    <name type="scientific">Pontibacter locisalis</name>
    <dbReference type="NCBI Taxonomy" id="1719035"/>
    <lineage>
        <taxon>Bacteria</taxon>
        <taxon>Pseudomonadati</taxon>
        <taxon>Bacteroidota</taxon>
        <taxon>Cytophagia</taxon>
        <taxon>Cytophagales</taxon>
        <taxon>Hymenobacteraceae</taxon>
        <taxon>Pontibacter</taxon>
    </lineage>
</organism>
<dbReference type="RefSeq" id="WP_377503354.1">
    <property type="nucleotide sequence ID" value="NZ_JBHULU010000004.1"/>
</dbReference>
<comment type="caution">
    <text evidence="2">The sequence shown here is derived from an EMBL/GenBank/DDBJ whole genome shotgun (WGS) entry which is preliminary data.</text>
</comment>
<dbReference type="Proteomes" id="UP001597544">
    <property type="component" value="Unassembled WGS sequence"/>
</dbReference>
<feature type="region of interest" description="Disordered" evidence="1">
    <location>
        <begin position="1"/>
        <end position="55"/>
    </location>
</feature>
<reference evidence="3" key="1">
    <citation type="journal article" date="2019" name="Int. J. Syst. Evol. Microbiol.">
        <title>The Global Catalogue of Microorganisms (GCM) 10K type strain sequencing project: providing services to taxonomists for standard genome sequencing and annotation.</title>
        <authorList>
            <consortium name="The Broad Institute Genomics Platform"/>
            <consortium name="The Broad Institute Genome Sequencing Center for Infectious Disease"/>
            <person name="Wu L."/>
            <person name="Ma J."/>
        </authorList>
    </citation>
    <scope>NUCLEOTIDE SEQUENCE [LARGE SCALE GENOMIC DNA]</scope>
    <source>
        <strain evidence="3">KCTC 42498</strain>
    </source>
</reference>
<keyword evidence="3" id="KW-1185">Reference proteome</keyword>
<evidence type="ECO:0000313" key="3">
    <source>
        <dbReference type="Proteomes" id="UP001597544"/>
    </source>
</evidence>
<evidence type="ECO:0000256" key="1">
    <source>
        <dbReference type="SAM" id="MobiDB-lite"/>
    </source>
</evidence>
<feature type="compositionally biased region" description="Basic and acidic residues" evidence="1">
    <location>
        <begin position="9"/>
        <end position="23"/>
    </location>
</feature>
<feature type="compositionally biased region" description="Basic and acidic residues" evidence="1">
    <location>
        <begin position="37"/>
        <end position="55"/>
    </location>
</feature>
<protein>
    <submittedName>
        <fullName evidence="2">Uncharacterized protein</fullName>
    </submittedName>
</protein>
<name>A0ABW5IGW4_9BACT</name>
<dbReference type="EMBL" id="JBHULU010000004">
    <property type="protein sequence ID" value="MFD2512894.1"/>
    <property type="molecule type" value="Genomic_DNA"/>
</dbReference>
<accession>A0ABW5IGW4</accession>